<keyword evidence="3" id="KW-1185">Reference proteome</keyword>
<accession>A0A8C6XLW3</accession>
<dbReference type="Ensembl" id="ENSNNAT00000016867.1">
    <property type="protein sequence ID" value="ENSNNAP00000016081.1"/>
    <property type="gene ID" value="ENSNNAG00000010820.1"/>
</dbReference>
<dbReference type="OMA" id="PRRTFVW"/>
<feature type="compositionally biased region" description="Pro residues" evidence="1">
    <location>
        <begin position="166"/>
        <end position="177"/>
    </location>
</feature>
<reference evidence="2" key="2">
    <citation type="submission" date="2025-09" db="UniProtKB">
        <authorList>
            <consortium name="Ensembl"/>
        </authorList>
    </citation>
    <scope>IDENTIFICATION</scope>
</reference>
<sequence length="189" mass="20835">MPKSRAFARAMRRVAKALKFFSSSEITRAFSFFTIAHTVLSTRTVLTVLSPFLGAEDFRGKRMSLERYSFSLWTLACKASVDLFRRLGSTAIPIVRANFFSSRLNPLPRRTFVWYRTVGHLTTGLTGGSPADLPGRLVEPGGHASLPVLMEVGLQDHAIPAGRHVPPAPQPLKPTGPPTHGCRCPRKPR</sequence>
<reference evidence="2" key="1">
    <citation type="submission" date="2025-08" db="UniProtKB">
        <authorList>
            <consortium name="Ensembl"/>
        </authorList>
    </citation>
    <scope>IDENTIFICATION</scope>
</reference>
<dbReference type="Proteomes" id="UP000694559">
    <property type="component" value="Unplaced"/>
</dbReference>
<feature type="region of interest" description="Disordered" evidence="1">
    <location>
        <begin position="161"/>
        <end position="189"/>
    </location>
</feature>
<evidence type="ECO:0000313" key="2">
    <source>
        <dbReference type="Ensembl" id="ENSNNAP00000016081.1"/>
    </source>
</evidence>
<protein>
    <submittedName>
        <fullName evidence="2">Uncharacterized protein</fullName>
    </submittedName>
</protein>
<dbReference type="OrthoDB" id="9428461at2759"/>
<dbReference type="AlphaFoldDB" id="A0A8C6XLW3"/>
<evidence type="ECO:0000313" key="3">
    <source>
        <dbReference type="Proteomes" id="UP000694559"/>
    </source>
</evidence>
<evidence type="ECO:0000256" key="1">
    <source>
        <dbReference type="SAM" id="MobiDB-lite"/>
    </source>
</evidence>
<organism evidence="2 3">
    <name type="scientific">Naja naja</name>
    <name type="common">Indian cobra</name>
    <dbReference type="NCBI Taxonomy" id="35670"/>
    <lineage>
        <taxon>Eukaryota</taxon>
        <taxon>Metazoa</taxon>
        <taxon>Chordata</taxon>
        <taxon>Craniata</taxon>
        <taxon>Vertebrata</taxon>
        <taxon>Euteleostomi</taxon>
        <taxon>Lepidosauria</taxon>
        <taxon>Squamata</taxon>
        <taxon>Bifurcata</taxon>
        <taxon>Unidentata</taxon>
        <taxon>Episquamata</taxon>
        <taxon>Toxicofera</taxon>
        <taxon>Serpentes</taxon>
        <taxon>Colubroidea</taxon>
        <taxon>Elapidae</taxon>
        <taxon>Elapinae</taxon>
        <taxon>Naja</taxon>
    </lineage>
</organism>
<name>A0A8C6XLW3_NAJNA</name>
<proteinExistence type="predicted"/>
<dbReference type="GeneTree" id="ENSGT00980000200525"/>